<keyword evidence="1" id="KW-0812">Transmembrane</keyword>
<name>A0A2M7T714_9ACTN</name>
<accession>A0A2M7T714</accession>
<feature type="transmembrane region" description="Helical" evidence="1">
    <location>
        <begin position="77"/>
        <end position="96"/>
    </location>
</feature>
<dbReference type="Proteomes" id="UP000230956">
    <property type="component" value="Unassembled WGS sequence"/>
</dbReference>
<gene>
    <name evidence="2" type="ORF">COY37_09050</name>
</gene>
<sequence length="100" mass="11281">MNLPKWLELTLFIIALLVVVVRIRYGLKTFSARKSIFGGDKRNFKIGIIANIGYALVALLLGVYFLLQYLGNKSSTIIFEATLLFLLLVLIVEATFKKKT</sequence>
<feature type="transmembrane region" description="Helical" evidence="1">
    <location>
        <begin position="46"/>
        <end position="71"/>
    </location>
</feature>
<reference evidence="3" key="1">
    <citation type="submission" date="2017-09" db="EMBL/GenBank/DDBJ databases">
        <title>Depth-based differentiation of microbial function through sediment-hosted aquifers and enrichment of novel symbionts in the deep terrestrial subsurface.</title>
        <authorList>
            <person name="Probst A.J."/>
            <person name="Ladd B."/>
            <person name="Jarett J.K."/>
            <person name="Geller-Mcgrath D.E."/>
            <person name="Sieber C.M.K."/>
            <person name="Emerson J.B."/>
            <person name="Anantharaman K."/>
            <person name="Thomas B.C."/>
            <person name="Malmstrom R."/>
            <person name="Stieglmeier M."/>
            <person name="Klingl A."/>
            <person name="Woyke T."/>
            <person name="Ryan C.M."/>
            <person name="Banfield J.F."/>
        </authorList>
    </citation>
    <scope>NUCLEOTIDE SEQUENCE [LARGE SCALE GENOMIC DNA]</scope>
</reference>
<dbReference type="EMBL" id="PFNG01000212">
    <property type="protein sequence ID" value="PIZ36200.1"/>
    <property type="molecule type" value="Genomic_DNA"/>
</dbReference>
<dbReference type="RefSeq" id="WP_286679346.1">
    <property type="nucleotide sequence ID" value="NZ_MNXI01000145.1"/>
</dbReference>
<feature type="transmembrane region" description="Helical" evidence="1">
    <location>
        <begin position="6"/>
        <end position="25"/>
    </location>
</feature>
<comment type="caution">
    <text evidence="2">The sequence shown here is derived from an EMBL/GenBank/DDBJ whole genome shotgun (WGS) entry which is preliminary data.</text>
</comment>
<proteinExistence type="predicted"/>
<keyword evidence="1" id="KW-1133">Transmembrane helix</keyword>
<organism evidence="2 3">
    <name type="scientific">Candidatus Aquicultor secundus</name>
    <dbReference type="NCBI Taxonomy" id="1973895"/>
    <lineage>
        <taxon>Bacteria</taxon>
        <taxon>Bacillati</taxon>
        <taxon>Actinomycetota</taxon>
        <taxon>Candidatus Aquicultoria</taxon>
        <taxon>Candidatus Aquicultorales</taxon>
        <taxon>Candidatus Aquicultoraceae</taxon>
        <taxon>Candidatus Aquicultor</taxon>
    </lineage>
</organism>
<keyword evidence="1" id="KW-0472">Membrane</keyword>
<evidence type="ECO:0000313" key="3">
    <source>
        <dbReference type="Proteomes" id="UP000230956"/>
    </source>
</evidence>
<evidence type="ECO:0000313" key="2">
    <source>
        <dbReference type="EMBL" id="PIZ36200.1"/>
    </source>
</evidence>
<dbReference type="AlphaFoldDB" id="A0A2M7T714"/>
<evidence type="ECO:0008006" key="4">
    <source>
        <dbReference type="Google" id="ProtNLM"/>
    </source>
</evidence>
<protein>
    <recommendedName>
        <fullName evidence="4">DUF3784 domain-containing protein</fullName>
    </recommendedName>
</protein>
<evidence type="ECO:0000256" key="1">
    <source>
        <dbReference type="SAM" id="Phobius"/>
    </source>
</evidence>